<keyword evidence="3" id="KW-1185">Reference proteome</keyword>
<dbReference type="EMBL" id="KV425917">
    <property type="protein sequence ID" value="KZV98565.1"/>
    <property type="molecule type" value="Genomic_DNA"/>
</dbReference>
<evidence type="ECO:0000313" key="2">
    <source>
        <dbReference type="EMBL" id="KZV98565.1"/>
    </source>
</evidence>
<dbReference type="OrthoDB" id="3197626at2759"/>
<feature type="transmembrane region" description="Helical" evidence="1">
    <location>
        <begin position="117"/>
        <end position="141"/>
    </location>
</feature>
<feature type="transmembrane region" description="Helical" evidence="1">
    <location>
        <begin position="194"/>
        <end position="218"/>
    </location>
</feature>
<sequence>MINWHDPAVELQVGHTALYLVNLCAGWYLWEFCVSFGFDWEHLMFRRPFRWTLIPYFGTRYACLLSVLVSMRISNVIYPINNCTTWWLIIMGTAHTAIALASLLLGLRVVALAQQKLLVGIFLGTLWLGVVGTLVHGAVLIEATYVPQLLACGVTRSEQTRVNFLATSIFDCICLILMFLLLQRARGSGLWKLLLSQGVLYFVVVIAAYVPATVLLMLNLNGGMNEVLQPVTRT</sequence>
<feature type="transmembrane region" description="Helical" evidence="1">
    <location>
        <begin position="86"/>
        <end position="105"/>
    </location>
</feature>
<keyword evidence="1" id="KW-1133">Transmembrane helix</keyword>
<keyword evidence="1" id="KW-0472">Membrane</keyword>
<accession>A0A165LZW6</accession>
<proteinExistence type="predicted"/>
<feature type="transmembrane region" description="Helical" evidence="1">
    <location>
        <begin position="161"/>
        <end position="182"/>
    </location>
</feature>
<gene>
    <name evidence="2" type="ORF">EXIGLDRAFT_298753</name>
</gene>
<reference evidence="2 3" key="1">
    <citation type="journal article" date="2016" name="Mol. Biol. Evol.">
        <title>Comparative Genomics of Early-Diverging Mushroom-Forming Fungi Provides Insights into the Origins of Lignocellulose Decay Capabilities.</title>
        <authorList>
            <person name="Nagy L.G."/>
            <person name="Riley R."/>
            <person name="Tritt A."/>
            <person name="Adam C."/>
            <person name="Daum C."/>
            <person name="Floudas D."/>
            <person name="Sun H."/>
            <person name="Yadav J.S."/>
            <person name="Pangilinan J."/>
            <person name="Larsson K.H."/>
            <person name="Matsuura K."/>
            <person name="Barry K."/>
            <person name="Labutti K."/>
            <person name="Kuo R."/>
            <person name="Ohm R.A."/>
            <person name="Bhattacharya S.S."/>
            <person name="Shirouzu T."/>
            <person name="Yoshinaga Y."/>
            <person name="Martin F.M."/>
            <person name="Grigoriev I.V."/>
            <person name="Hibbett D.S."/>
        </authorList>
    </citation>
    <scope>NUCLEOTIDE SEQUENCE [LARGE SCALE GENOMIC DNA]</scope>
    <source>
        <strain evidence="2 3">HHB12029</strain>
    </source>
</reference>
<dbReference type="AlphaFoldDB" id="A0A165LZW6"/>
<evidence type="ECO:0000313" key="3">
    <source>
        <dbReference type="Proteomes" id="UP000077266"/>
    </source>
</evidence>
<evidence type="ECO:0000256" key="1">
    <source>
        <dbReference type="SAM" id="Phobius"/>
    </source>
</evidence>
<organism evidence="2 3">
    <name type="scientific">Exidia glandulosa HHB12029</name>
    <dbReference type="NCBI Taxonomy" id="1314781"/>
    <lineage>
        <taxon>Eukaryota</taxon>
        <taxon>Fungi</taxon>
        <taxon>Dikarya</taxon>
        <taxon>Basidiomycota</taxon>
        <taxon>Agaricomycotina</taxon>
        <taxon>Agaricomycetes</taxon>
        <taxon>Auriculariales</taxon>
        <taxon>Exidiaceae</taxon>
        <taxon>Exidia</taxon>
    </lineage>
</organism>
<dbReference type="Proteomes" id="UP000077266">
    <property type="component" value="Unassembled WGS sequence"/>
</dbReference>
<protein>
    <submittedName>
        <fullName evidence="2">Uncharacterized protein</fullName>
    </submittedName>
</protein>
<keyword evidence="1" id="KW-0812">Transmembrane</keyword>
<name>A0A165LZW6_EXIGL</name>
<dbReference type="InParanoid" id="A0A165LZW6"/>
<feature type="transmembrane region" description="Helical" evidence="1">
    <location>
        <begin position="61"/>
        <end position="80"/>
    </location>
</feature>
<feature type="transmembrane region" description="Helical" evidence="1">
    <location>
        <begin position="20"/>
        <end position="40"/>
    </location>
</feature>